<dbReference type="PANTHER" id="PTHR43364">
    <property type="entry name" value="NADH-SPECIFIC METHYLGLYOXAL REDUCTASE-RELATED"/>
    <property type="match status" value="1"/>
</dbReference>
<dbReference type="AlphaFoldDB" id="A8MAJ0"/>
<dbReference type="Proteomes" id="UP000001137">
    <property type="component" value="Chromosome"/>
</dbReference>
<evidence type="ECO:0000259" key="2">
    <source>
        <dbReference type="Pfam" id="PF00248"/>
    </source>
</evidence>
<gene>
    <name evidence="3" type="ordered locus">Cmaq_1744</name>
</gene>
<dbReference type="RefSeq" id="WP_012186786.1">
    <property type="nucleotide sequence ID" value="NC_009954.1"/>
</dbReference>
<dbReference type="eggNOG" id="arCOG01617">
    <property type="taxonomic scope" value="Archaea"/>
</dbReference>
<dbReference type="GeneID" id="5708652"/>
<dbReference type="InterPro" id="IPR023210">
    <property type="entry name" value="NADP_OxRdtase_dom"/>
</dbReference>
<reference evidence="3 4" key="1">
    <citation type="submission" date="2007-10" db="EMBL/GenBank/DDBJ databases">
        <title>Complete sequence of Caldivirga maquilingensis IC-167.</title>
        <authorList>
            <consortium name="US DOE Joint Genome Institute"/>
            <person name="Copeland A."/>
            <person name="Lucas S."/>
            <person name="Lapidus A."/>
            <person name="Barry K."/>
            <person name="Glavina del Rio T."/>
            <person name="Dalin E."/>
            <person name="Tice H."/>
            <person name="Pitluck S."/>
            <person name="Saunders E."/>
            <person name="Brettin T."/>
            <person name="Bruce D."/>
            <person name="Detter J.C."/>
            <person name="Han C."/>
            <person name="Schmutz J."/>
            <person name="Larimer F."/>
            <person name="Land M."/>
            <person name="Hauser L."/>
            <person name="Kyrpides N."/>
            <person name="Ivanova N."/>
            <person name="Biddle J.F."/>
            <person name="Zhang Z."/>
            <person name="Fitz-Gibbon S.T."/>
            <person name="Lowe T.M."/>
            <person name="Saltikov C."/>
            <person name="House C.H."/>
            <person name="Richardson P."/>
        </authorList>
    </citation>
    <scope>NUCLEOTIDE SEQUENCE [LARGE SCALE GENOMIC DNA]</scope>
    <source>
        <strain evidence="4">ATCC 700844 / DSM 13496 / JCM 10307 / IC-167</strain>
    </source>
</reference>
<dbReference type="KEGG" id="cma:Cmaq_1744"/>
<sequence>MRYVRFGNSGLQVSQLCLGLWHLPPSRVRDEYGVYKVDEEESVRIIRRAIDLGINFIDTANVYHGTMQGPDYIHAGNAERILGKAIKGYDRESLVIATKVRGRMAPWPNGEGLSRKHIRWQIKESLRRLDTSYVDIYLMHRPDPSTPIEETLDTLKDLVSQGLVNYVGESYFHPEDIEYIVNYSRQIHLPFIAMQEPYNLIERDIEKDKIPLASKYGLGIMAYIPLAQGVLTGKYLNGIPEMSRAGYVDEIRWRYLTPETLKAMREFHELAMELGVTDAQLALAWILRKSEEMGVTVIPIIGATSVTQLEDDVGSINVKLSGDVMKRLDEISKMAKVNWEVKYERVVKLTQ</sequence>
<dbReference type="Pfam" id="PF00248">
    <property type="entry name" value="Aldo_ket_red"/>
    <property type="match status" value="1"/>
</dbReference>
<dbReference type="STRING" id="397948.Cmaq_1744"/>
<dbReference type="HOGENOM" id="CLU_023205_2_0_2"/>
<accession>A8MAJ0</accession>
<feature type="domain" description="NADP-dependent oxidoreductase" evidence="2">
    <location>
        <begin position="16"/>
        <end position="332"/>
    </location>
</feature>
<organism evidence="3 4">
    <name type="scientific">Caldivirga maquilingensis (strain ATCC 700844 / DSM 13496 / JCM 10307 / IC-167)</name>
    <dbReference type="NCBI Taxonomy" id="397948"/>
    <lineage>
        <taxon>Archaea</taxon>
        <taxon>Thermoproteota</taxon>
        <taxon>Thermoprotei</taxon>
        <taxon>Thermoproteales</taxon>
        <taxon>Thermoproteaceae</taxon>
        <taxon>Caldivirga</taxon>
    </lineage>
</organism>
<evidence type="ECO:0000313" key="4">
    <source>
        <dbReference type="Proteomes" id="UP000001137"/>
    </source>
</evidence>
<dbReference type="OrthoDB" id="7236at2157"/>
<dbReference type="GO" id="GO:0016491">
    <property type="term" value="F:oxidoreductase activity"/>
    <property type="evidence" value="ECO:0007669"/>
    <property type="project" value="UniProtKB-KW"/>
</dbReference>
<protein>
    <submittedName>
        <fullName evidence="3">Aldo/keto reductase</fullName>
    </submittedName>
</protein>
<dbReference type="EMBL" id="CP000852">
    <property type="protein sequence ID" value="ABW02567.1"/>
    <property type="molecule type" value="Genomic_DNA"/>
</dbReference>
<dbReference type="Gene3D" id="3.20.20.100">
    <property type="entry name" value="NADP-dependent oxidoreductase domain"/>
    <property type="match status" value="1"/>
</dbReference>
<dbReference type="InterPro" id="IPR036812">
    <property type="entry name" value="NAD(P)_OxRdtase_dom_sf"/>
</dbReference>
<keyword evidence="4" id="KW-1185">Reference proteome</keyword>
<dbReference type="PANTHER" id="PTHR43364:SF4">
    <property type="entry name" value="NAD(P)-LINKED OXIDOREDUCTASE SUPERFAMILY PROTEIN"/>
    <property type="match status" value="1"/>
</dbReference>
<evidence type="ECO:0000313" key="3">
    <source>
        <dbReference type="EMBL" id="ABW02567.1"/>
    </source>
</evidence>
<dbReference type="GO" id="GO:0005829">
    <property type="term" value="C:cytosol"/>
    <property type="evidence" value="ECO:0007669"/>
    <property type="project" value="UniProtKB-ARBA"/>
</dbReference>
<proteinExistence type="predicted"/>
<dbReference type="FunFam" id="3.20.20.100:FF:000004">
    <property type="entry name" value="Oxidoreductase, aldo/keto reductase"/>
    <property type="match status" value="1"/>
</dbReference>
<dbReference type="InterPro" id="IPR050523">
    <property type="entry name" value="AKR_Detox_Biosynth"/>
</dbReference>
<name>A8MAJ0_CALMQ</name>
<dbReference type="SUPFAM" id="SSF51430">
    <property type="entry name" value="NAD(P)-linked oxidoreductase"/>
    <property type="match status" value="1"/>
</dbReference>
<keyword evidence="1" id="KW-0560">Oxidoreductase</keyword>
<evidence type="ECO:0000256" key="1">
    <source>
        <dbReference type="ARBA" id="ARBA00023002"/>
    </source>
</evidence>